<dbReference type="AlphaFoldDB" id="A0A1Q3BCF3"/>
<evidence type="ECO:0000256" key="11">
    <source>
        <dbReference type="ARBA" id="ARBA00023136"/>
    </source>
</evidence>
<evidence type="ECO:0000256" key="7">
    <source>
        <dbReference type="ARBA" id="ARBA00022741"/>
    </source>
</evidence>
<evidence type="ECO:0000256" key="3">
    <source>
        <dbReference type="ARBA" id="ARBA00022679"/>
    </source>
</evidence>
<dbReference type="FunFam" id="3.80.10.10:FF:000221">
    <property type="entry name" value="Leucine-rich repeat receptor-like protein kinase PXL1"/>
    <property type="match status" value="1"/>
</dbReference>
<dbReference type="FunFam" id="3.80.10.10:FF:000642">
    <property type="entry name" value="Leucine-rich receptor-like protein kinase family protein"/>
    <property type="match status" value="1"/>
</dbReference>
<evidence type="ECO:0000256" key="13">
    <source>
        <dbReference type="PROSITE-ProRule" id="PRU10141"/>
    </source>
</evidence>
<evidence type="ECO:0000259" key="15">
    <source>
        <dbReference type="PROSITE" id="PS50011"/>
    </source>
</evidence>
<organism evidence="16 17">
    <name type="scientific">Cephalotus follicularis</name>
    <name type="common">Albany pitcher plant</name>
    <dbReference type="NCBI Taxonomy" id="3775"/>
    <lineage>
        <taxon>Eukaryota</taxon>
        <taxon>Viridiplantae</taxon>
        <taxon>Streptophyta</taxon>
        <taxon>Embryophyta</taxon>
        <taxon>Tracheophyta</taxon>
        <taxon>Spermatophyta</taxon>
        <taxon>Magnoliopsida</taxon>
        <taxon>eudicotyledons</taxon>
        <taxon>Gunneridae</taxon>
        <taxon>Pentapetalae</taxon>
        <taxon>rosids</taxon>
        <taxon>fabids</taxon>
        <taxon>Oxalidales</taxon>
        <taxon>Cephalotaceae</taxon>
        <taxon>Cephalotus</taxon>
    </lineage>
</organism>
<dbReference type="PROSITE" id="PS00107">
    <property type="entry name" value="PROTEIN_KINASE_ATP"/>
    <property type="match status" value="1"/>
</dbReference>
<dbReference type="FunFam" id="3.80.10.10:FF:000041">
    <property type="entry name" value="LRR receptor-like serine/threonine-protein kinase ERECTA"/>
    <property type="match status" value="1"/>
</dbReference>
<evidence type="ECO:0000256" key="14">
    <source>
        <dbReference type="SAM" id="Phobius"/>
    </source>
</evidence>
<evidence type="ECO:0000256" key="12">
    <source>
        <dbReference type="ARBA" id="ARBA00023180"/>
    </source>
</evidence>
<dbReference type="Gene3D" id="1.10.510.10">
    <property type="entry name" value="Transferase(Phosphotransferase) domain 1"/>
    <property type="match status" value="1"/>
</dbReference>
<dbReference type="InterPro" id="IPR011009">
    <property type="entry name" value="Kinase-like_dom_sf"/>
</dbReference>
<dbReference type="PANTHER" id="PTHR48056">
    <property type="entry name" value="LRR RECEPTOR-LIKE SERINE/THREONINE-PROTEIN KINASE-RELATED"/>
    <property type="match status" value="1"/>
</dbReference>
<feature type="domain" description="Protein kinase" evidence="15">
    <location>
        <begin position="516"/>
        <end position="805"/>
    </location>
</feature>
<dbReference type="InterPro" id="IPR050647">
    <property type="entry name" value="Plant_LRR-RLKs"/>
</dbReference>
<evidence type="ECO:0000256" key="9">
    <source>
        <dbReference type="ARBA" id="ARBA00022840"/>
    </source>
</evidence>
<evidence type="ECO:0000256" key="1">
    <source>
        <dbReference type="ARBA" id="ARBA00004370"/>
    </source>
</evidence>
<dbReference type="SMART" id="SM00369">
    <property type="entry name" value="LRR_TYP"/>
    <property type="match status" value="4"/>
</dbReference>
<protein>
    <submittedName>
        <fullName evidence="16">Pkinase domain-containing protein/LRR_1 domain-containing protein/LRR_6 domain-containing protein/LRR_8 domain-containing protein</fullName>
    </submittedName>
</protein>
<evidence type="ECO:0000256" key="2">
    <source>
        <dbReference type="ARBA" id="ARBA00022614"/>
    </source>
</evidence>
<dbReference type="Pfam" id="PF00560">
    <property type="entry name" value="LRR_1"/>
    <property type="match status" value="6"/>
</dbReference>
<keyword evidence="8 16" id="KW-0418">Kinase</keyword>
<dbReference type="Pfam" id="PF00069">
    <property type="entry name" value="Pkinase"/>
    <property type="match status" value="1"/>
</dbReference>
<feature type="binding site" evidence="13">
    <location>
        <position position="545"/>
    </location>
    <ligand>
        <name>ATP</name>
        <dbReference type="ChEBI" id="CHEBI:30616"/>
    </ligand>
</feature>
<comment type="caution">
    <text evidence="16">The sequence shown here is derived from an EMBL/GenBank/DDBJ whole genome shotgun (WGS) entry which is preliminary data.</text>
</comment>
<dbReference type="FunFam" id="3.30.200.20:FF:000512">
    <property type="entry name" value="Receptor-like protein kinase HSL1"/>
    <property type="match status" value="1"/>
</dbReference>
<evidence type="ECO:0000256" key="4">
    <source>
        <dbReference type="ARBA" id="ARBA00022692"/>
    </source>
</evidence>
<dbReference type="PRINTS" id="PR00019">
    <property type="entry name" value="LEURICHRPT"/>
</dbReference>
<dbReference type="PANTHER" id="PTHR48056:SF29">
    <property type="entry name" value="RECEPTOR-LIKE PROTEIN KINASE HSL1"/>
    <property type="match status" value="1"/>
</dbReference>
<keyword evidence="11 14" id="KW-0472">Membrane</keyword>
<reference evidence="17" key="1">
    <citation type="submission" date="2016-04" db="EMBL/GenBank/DDBJ databases">
        <title>Cephalotus genome sequencing.</title>
        <authorList>
            <person name="Fukushima K."/>
            <person name="Hasebe M."/>
            <person name="Fang X."/>
        </authorList>
    </citation>
    <scope>NUCLEOTIDE SEQUENCE [LARGE SCALE GENOMIC DNA]</scope>
    <source>
        <strain evidence="17">cv. St1</strain>
    </source>
</reference>
<dbReference type="PROSITE" id="PS50011">
    <property type="entry name" value="PROTEIN_KINASE_DOM"/>
    <property type="match status" value="1"/>
</dbReference>
<dbReference type="GO" id="GO:0016020">
    <property type="term" value="C:membrane"/>
    <property type="evidence" value="ECO:0007669"/>
    <property type="project" value="UniProtKB-SubCell"/>
</dbReference>
<dbReference type="EMBL" id="BDDD01000419">
    <property type="protein sequence ID" value="GAV65514.1"/>
    <property type="molecule type" value="Genomic_DNA"/>
</dbReference>
<gene>
    <name evidence="16" type="ORF">CFOL_v3_09029</name>
</gene>
<evidence type="ECO:0000256" key="8">
    <source>
        <dbReference type="ARBA" id="ARBA00022777"/>
    </source>
</evidence>
<dbReference type="Gene3D" id="3.30.200.20">
    <property type="entry name" value="Phosphorylase Kinase, domain 1"/>
    <property type="match status" value="1"/>
</dbReference>
<keyword evidence="5" id="KW-0732">Signal</keyword>
<dbReference type="Pfam" id="PF13855">
    <property type="entry name" value="LRR_8"/>
    <property type="match status" value="1"/>
</dbReference>
<dbReference type="STRING" id="3775.A0A1Q3BCF3"/>
<dbReference type="Proteomes" id="UP000187406">
    <property type="component" value="Unassembled WGS sequence"/>
</dbReference>
<dbReference type="OrthoDB" id="676979at2759"/>
<dbReference type="SUPFAM" id="SSF52058">
    <property type="entry name" value="L domain-like"/>
    <property type="match status" value="2"/>
</dbReference>
<keyword evidence="10 14" id="KW-1133">Transmembrane helix</keyword>
<keyword evidence="12" id="KW-0325">Glycoprotein</keyword>
<keyword evidence="7 13" id="KW-0547">Nucleotide-binding</keyword>
<evidence type="ECO:0000256" key="5">
    <source>
        <dbReference type="ARBA" id="ARBA00022729"/>
    </source>
</evidence>
<dbReference type="InterPro" id="IPR003591">
    <property type="entry name" value="Leu-rich_rpt_typical-subtyp"/>
</dbReference>
<evidence type="ECO:0000313" key="17">
    <source>
        <dbReference type="Proteomes" id="UP000187406"/>
    </source>
</evidence>
<keyword evidence="3" id="KW-0808">Transferase</keyword>
<keyword evidence="2" id="KW-0433">Leucine-rich repeat</keyword>
<keyword evidence="17" id="KW-1185">Reference proteome</keyword>
<dbReference type="InterPro" id="IPR000719">
    <property type="entry name" value="Prot_kinase_dom"/>
</dbReference>
<name>A0A1Q3BCF3_CEPFO</name>
<dbReference type="GO" id="GO:0033612">
    <property type="term" value="F:receptor serine/threonine kinase binding"/>
    <property type="evidence" value="ECO:0007669"/>
    <property type="project" value="TreeGrafter"/>
</dbReference>
<keyword evidence="6" id="KW-0677">Repeat</keyword>
<feature type="transmembrane region" description="Helical" evidence="14">
    <location>
        <begin position="459"/>
        <end position="482"/>
    </location>
</feature>
<dbReference type="FunFam" id="1.10.510.10:FF:000714">
    <property type="entry name" value="Kinase family with leucine-rich repeat domain-containing protein"/>
    <property type="match status" value="1"/>
</dbReference>
<keyword evidence="9 13" id="KW-0067">ATP-binding</keyword>
<dbReference type="PROSITE" id="PS00108">
    <property type="entry name" value="PROTEIN_KINASE_ST"/>
    <property type="match status" value="1"/>
</dbReference>
<dbReference type="InterPro" id="IPR001611">
    <property type="entry name" value="Leu-rich_rpt"/>
</dbReference>
<evidence type="ECO:0000313" key="16">
    <source>
        <dbReference type="EMBL" id="GAV65514.1"/>
    </source>
</evidence>
<sequence length="843" mass="92990">MYQSQFNGTFPKEIGNLSNLEYLALAYNGFVPMSIPKEFGQLKKLRYLWMKGANLIGEIPDEFNSLSSLGHLDLSMNNLKGPIPSKLLSFENLTNLYLFHNELSGEIPKSVQALNLVNLDLSMNNLTGSIPEEFGNLKNLKLLNIFTNQLSGEVPSSIGLIPNLTDFRVFYNKLNGSLPPEMGLNQKLEAFEVSDNRFSGQLPGNLCAGGVLQGVVAFSNNLSGQVPKSLGNCRTLRTVQLYNNKFSGEIPSGLWTTFNLSSLMLSDNSFSGELPSELAWNLSRLEISNNRFSGQIPVGIGSWASLSVFEASDNLFSGKIPVEMTGLSHLNTLLLDGNQLSGELPSEILSWMSLTTLNLSRNGFSGQIPAVFGSLPDLLYLDLSENQLSGEIPTEVGNLRLAALNLSSNKLSGQIPVAFNNLAYEDSFLNNSHLCANNPVLNLPPCYTKLGPKKISSKFFAIIPALLVTVLIVTVLFTLFLIRDYRRKKHGHDLAKWKLTSFHILDFNESNILSNLTETNLIGSGGSGKVYRITVNNKDGFVAVKMIWNNRKLDCNLEKEFIAEVEILGTIRHSNIVKLLCCVSSEDSKLLVYEYMENQSLDRWLHGRKRVSMSGSSSVHHVVLDWPRRLQIAIGAAQGLCYMHHDCSPQILHRDVKSSNILLDSEFKAKIADFGLAKILGPKDGDGEQHTMSAVAGSFGYIAPEYAYTTKVNEKTDVYSFGVVLLELVTGREPNGGGEHTNLAEWAWQHYGEEKPILDALDPEIKEPCYLEDMTTVFKLGLMCTNILPSSRPSMRAILQILPQYPEGYGEKKTSEFDVAPLLGPASQFSIYKGSKNSDGIGG</sequence>
<dbReference type="SMART" id="SM00220">
    <property type="entry name" value="S_TKc"/>
    <property type="match status" value="1"/>
</dbReference>
<dbReference type="InterPro" id="IPR008271">
    <property type="entry name" value="Ser/Thr_kinase_AS"/>
</dbReference>
<accession>A0A1Q3BCF3</accession>
<dbReference type="SUPFAM" id="SSF56112">
    <property type="entry name" value="Protein kinase-like (PK-like)"/>
    <property type="match status" value="1"/>
</dbReference>
<evidence type="ECO:0000256" key="6">
    <source>
        <dbReference type="ARBA" id="ARBA00022737"/>
    </source>
</evidence>
<dbReference type="GO" id="GO:0004672">
    <property type="term" value="F:protein kinase activity"/>
    <property type="evidence" value="ECO:0007669"/>
    <property type="project" value="InterPro"/>
</dbReference>
<evidence type="ECO:0000256" key="10">
    <source>
        <dbReference type="ARBA" id="ARBA00022989"/>
    </source>
</evidence>
<dbReference type="InterPro" id="IPR032675">
    <property type="entry name" value="LRR_dom_sf"/>
</dbReference>
<dbReference type="Gene3D" id="3.80.10.10">
    <property type="entry name" value="Ribonuclease Inhibitor"/>
    <property type="match status" value="4"/>
</dbReference>
<dbReference type="InParanoid" id="A0A1Q3BCF3"/>
<dbReference type="GO" id="GO:0005524">
    <property type="term" value="F:ATP binding"/>
    <property type="evidence" value="ECO:0007669"/>
    <property type="project" value="UniProtKB-UniRule"/>
</dbReference>
<keyword evidence="4 14" id="KW-0812">Transmembrane</keyword>
<proteinExistence type="predicted"/>
<dbReference type="InterPro" id="IPR017441">
    <property type="entry name" value="Protein_kinase_ATP_BS"/>
</dbReference>
<comment type="subcellular location">
    <subcellularLocation>
        <location evidence="1">Membrane</location>
    </subcellularLocation>
</comment>